<dbReference type="Proteomes" id="UP000297229">
    <property type="component" value="Unassembled WGS sequence"/>
</dbReference>
<dbReference type="AlphaFoldDB" id="A0A4Z1JRG6"/>
<evidence type="ECO:0000313" key="1">
    <source>
        <dbReference type="EMBL" id="TGO74170.1"/>
    </source>
</evidence>
<proteinExistence type="predicted"/>
<evidence type="ECO:0000313" key="2">
    <source>
        <dbReference type="Proteomes" id="UP000297229"/>
    </source>
</evidence>
<accession>A0A4Z1JRG6</accession>
<sequence length="78" mass="8867">MIQDNFMTQRYTRSPTATQARRDRTLKCVFQIFVMVTEKERMSFGNSSDGYITLSTSSNLGSKYETVNLKGLATSEVQ</sequence>
<name>A0A4Z1JRG6_9HELO</name>
<reference evidence="1 2" key="1">
    <citation type="submission" date="2017-12" db="EMBL/GenBank/DDBJ databases">
        <title>Comparative genomics of Botrytis spp.</title>
        <authorList>
            <person name="Valero-Jimenez C.A."/>
            <person name="Tapia P."/>
            <person name="Veloso J."/>
            <person name="Silva-Moreno E."/>
            <person name="Staats M."/>
            <person name="Valdes J.H."/>
            <person name="Van Kan J.A.L."/>
        </authorList>
    </citation>
    <scope>NUCLEOTIDE SEQUENCE [LARGE SCALE GENOMIC DNA]</scope>
    <source>
        <strain evidence="1 2">Be9601</strain>
    </source>
</reference>
<keyword evidence="2" id="KW-1185">Reference proteome</keyword>
<dbReference type="EMBL" id="PQXM01000301">
    <property type="protein sequence ID" value="TGO74170.1"/>
    <property type="molecule type" value="Genomic_DNA"/>
</dbReference>
<gene>
    <name evidence="1" type="ORF">BELL_0303g00090</name>
</gene>
<organism evidence="1 2">
    <name type="scientific">Botrytis elliptica</name>
    <dbReference type="NCBI Taxonomy" id="278938"/>
    <lineage>
        <taxon>Eukaryota</taxon>
        <taxon>Fungi</taxon>
        <taxon>Dikarya</taxon>
        <taxon>Ascomycota</taxon>
        <taxon>Pezizomycotina</taxon>
        <taxon>Leotiomycetes</taxon>
        <taxon>Helotiales</taxon>
        <taxon>Sclerotiniaceae</taxon>
        <taxon>Botrytis</taxon>
    </lineage>
</organism>
<protein>
    <submittedName>
        <fullName evidence="1">Uncharacterized protein</fullName>
    </submittedName>
</protein>
<comment type="caution">
    <text evidence="1">The sequence shown here is derived from an EMBL/GenBank/DDBJ whole genome shotgun (WGS) entry which is preliminary data.</text>
</comment>